<dbReference type="PROSITE" id="PS00108">
    <property type="entry name" value="PROTEIN_KINASE_ST"/>
    <property type="match status" value="1"/>
</dbReference>
<dbReference type="SUPFAM" id="SSF52540">
    <property type="entry name" value="P-loop containing nucleoside triphosphate hydrolases"/>
    <property type="match status" value="1"/>
</dbReference>
<feature type="compositionally biased region" description="Low complexity" evidence="3">
    <location>
        <begin position="1410"/>
        <end position="1420"/>
    </location>
</feature>
<keyword evidence="1" id="KW-0677">Repeat</keyword>
<proteinExistence type="predicted"/>
<feature type="compositionally biased region" description="Pro residues" evidence="3">
    <location>
        <begin position="1664"/>
        <end position="1684"/>
    </location>
</feature>
<evidence type="ECO:0000259" key="5">
    <source>
        <dbReference type="PROSITE" id="PS50011"/>
    </source>
</evidence>
<feature type="compositionally biased region" description="Low complexity" evidence="3">
    <location>
        <begin position="1273"/>
        <end position="1289"/>
    </location>
</feature>
<feature type="coiled-coil region" evidence="2">
    <location>
        <begin position="1979"/>
        <end position="2034"/>
    </location>
</feature>
<feature type="compositionally biased region" description="Polar residues" evidence="3">
    <location>
        <begin position="859"/>
        <end position="871"/>
    </location>
</feature>
<evidence type="ECO:0000256" key="4">
    <source>
        <dbReference type="SAM" id="Phobius"/>
    </source>
</evidence>
<evidence type="ECO:0000256" key="2">
    <source>
        <dbReference type="SAM" id="Coils"/>
    </source>
</evidence>
<dbReference type="InterPro" id="IPR000719">
    <property type="entry name" value="Prot_kinase_dom"/>
</dbReference>
<dbReference type="Pfam" id="PF00069">
    <property type="entry name" value="Pkinase"/>
    <property type="match status" value="1"/>
</dbReference>
<feature type="compositionally biased region" description="Basic and acidic residues" evidence="3">
    <location>
        <begin position="1017"/>
        <end position="1037"/>
    </location>
</feature>
<reference evidence="6 7" key="1">
    <citation type="journal article" date="2019" name="Fungal Biol. Biotechnol.">
        <title>Draft genome sequence of fastidious pathogen Ceratobasidium theobromae, which causes vascular-streak dieback in Theobroma cacao.</title>
        <authorList>
            <person name="Ali S.S."/>
            <person name="Asman A."/>
            <person name="Shao J."/>
            <person name="Firmansyah A.P."/>
            <person name="Susilo A.W."/>
            <person name="Rosmana A."/>
            <person name="McMahon P."/>
            <person name="Junaid M."/>
            <person name="Guest D."/>
            <person name="Kheng T.Y."/>
            <person name="Meinhardt L.W."/>
            <person name="Bailey B.A."/>
        </authorList>
    </citation>
    <scope>NUCLEOTIDE SEQUENCE [LARGE SCALE GENOMIC DNA]</scope>
    <source>
        <strain evidence="6 7">CT2</strain>
    </source>
</reference>
<dbReference type="OrthoDB" id="4062651at2759"/>
<feature type="region of interest" description="Disordered" evidence="3">
    <location>
        <begin position="847"/>
        <end position="885"/>
    </location>
</feature>
<gene>
    <name evidence="6" type="ORF">CTheo_3382</name>
</gene>
<dbReference type="InterPro" id="IPR011009">
    <property type="entry name" value="Kinase-like_dom_sf"/>
</dbReference>
<evidence type="ECO:0000256" key="3">
    <source>
        <dbReference type="SAM" id="MobiDB-lite"/>
    </source>
</evidence>
<dbReference type="SUPFAM" id="SSF56112">
    <property type="entry name" value="Protein kinase-like (PK-like)"/>
    <property type="match status" value="1"/>
</dbReference>
<feature type="transmembrane region" description="Helical" evidence="4">
    <location>
        <begin position="2053"/>
        <end position="2072"/>
    </location>
</feature>
<dbReference type="PANTHER" id="PTHR44329">
    <property type="entry name" value="SERINE/THREONINE-PROTEIN KINASE TNNI3K-RELATED"/>
    <property type="match status" value="1"/>
</dbReference>
<keyword evidence="7" id="KW-1185">Reference proteome</keyword>
<dbReference type="GO" id="GO:0004674">
    <property type="term" value="F:protein serine/threonine kinase activity"/>
    <property type="evidence" value="ECO:0007669"/>
    <property type="project" value="TreeGrafter"/>
</dbReference>
<protein>
    <submittedName>
        <fullName evidence="6">Transmembrane protein</fullName>
    </submittedName>
</protein>
<feature type="compositionally biased region" description="Acidic residues" evidence="3">
    <location>
        <begin position="1620"/>
        <end position="1632"/>
    </location>
</feature>
<feature type="compositionally biased region" description="Polar residues" evidence="3">
    <location>
        <begin position="1058"/>
        <end position="1072"/>
    </location>
</feature>
<dbReference type="InterPro" id="IPR051681">
    <property type="entry name" value="Ser/Thr_Kinases-Pseudokinases"/>
</dbReference>
<keyword evidence="4" id="KW-1133">Transmembrane helix</keyword>
<evidence type="ECO:0000313" key="6">
    <source>
        <dbReference type="EMBL" id="KAB5593152.1"/>
    </source>
</evidence>
<feature type="compositionally biased region" description="Low complexity" evidence="3">
    <location>
        <begin position="1302"/>
        <end position="1313"/>
    </location>
</feature>
<dbReference type="Proteomes" id="UP000383932">
    <property type="component" value="Unassembled WGS sequence"/>
</dbReference>
<keyword evidence="4" id="KW-0472">Membrane</keyword>
<feature type="region of interest" description="Disordered" evidence="3">
    <location>
        <begin position="1898"/>
        <end position="1959"/>
    </location>
</feature>
<feature type="region of interest" description="Disordered" evidence="3">
    <location>
        <begin position="963"/>
        <end position="1355"/>
    </location>
</feature>
<dbReference type="Gene3D" id="1.10.510.10">
    <property type="entry name" value="Transferase(Phosphotransferase) domain 1"/>
    <property type="match status" value="1"/>
</dbReference>
<keyword evidence="4 6" id="KW-0812">Transmembrane</keyword>
<feature type="compositionally biased region" description="Basic and acidic residues" evidence="3">
    <location>
        <begin position="1730"/>
        <end position="1741"/>
    </location>
</feature>
<dbReference type="SMART" id="SM00220">
    <property type="entry name" value="S_TKc"/>
    <property type="match status" value="1"/>
</dbReference>
<feature type="compositionally biased region" description="Pro residues" evidence="3">
    <location>
        <begin position="1223"/>
        <end position="1236"/>
    </location>
</feature>
<feature type="compositionally biased region" description="Acidic residues" evidence="3">
    <location>
        <begin position="1651"/>
        <end position="1660"/>
    </location>
</feature>
<dbReference type="InterPro" id="IPR056884">
    <property type="entry name" value="NPHP3-like_N"/>
</dbReference>
<feature type="compositionally biased region" description="Polar residues" evidence="3">
    <location>
        <begin position="1319"/>
        <end position="1336"/>
    </location>
</feature>
<dbReference type="InterPro" id="IPR008271">
    <property type="entry name" value="Ser/Thr_kinase_AS"/>
</dbReference>
<organism evidence="6 7">
    <name type="scientific">Ceratobasidium theobromae</name>
    <dbReference type="NCBI Taxonomy" id="1582974"/>
    <lineage>
        <taxon>Eukaryota</taxon>
        <taxon>Fungi</taxon>
        <taxon>Dikarya</taxon>
        <taxon>Basidiomycota</taxon>
        <taxon>Agaricomycotina</taxon>
        <taxon>Agaricomycetes</taxon>
        <taxon>Cantharellales</taxon>
        <taxon>Ceratobasidiaceae</taxon>
        <taxon>Ceratobasidium</taxon>
    </lineage>
</organism>
<feature type="compositionally biased region" description="Basic and acidic residues" evidence="3">
    <location>
        <begin position="1899"/>
        <end position="1908"/>
    </location>
</feature>
<feature type="region of interest" description="Disordered" evidence="3">
    <location>
        <begin position="1549"/>
        <end position="1841"/>
    </location>
</feature>
<name>A0A5N5QMY7_9AGAM</name>
<feature type="compositionally biased region" description="Polar residues" evidence="3">
    <location>
        <begin position="1290"/>
        <end position="1301"/>
    </location>
</feature>
<feature type="compositionally biased region" description="Low complexity" evidence="3">
    <location>
        <begin position="1571"/>
        <end position="1593"/>
    </location>
</feature>
<dbReference type="Pfam" id="PF24883">
    <property type="entry name" value="NPHP3_N"/>
    <property type="match status" value="1"/>
</dbReference>
<dbReference type="PANTHER" id="PTHR44329:SF214">
    <property type="entry name" value="PROTEIN KINASE DOMAIN-CONTAINING PROTEIN"/>
    <property type="match status" value="1"/>
</dbReference>
<sequence>MTIRLPPGVSPRLVDMNASPPSLLHGSPEVTVPITPPESAPAPLLLDDPVSPIHQREEACIPGTRQYVFDVIYEWLNSTNPSASKVLYLADISGSGKSAVACHIAYLTSQADQLLGSFFFRRDIWAQATTIGVISSLSHEIAALGGAIAEDIIQGARASKDAGYTEAFHARITAPLIRHPPQKPCLILIDALDESGLPADRAEFLKALIHEIPLLPPTVKVMLTSKPSQDIEDAVNRLTTVAFDDDEELQVRRLTFDVYGDANRRDLRKYISHSFGEVAQIKRAEGISLPELWPSNEQRHSLAAHANGLFLWVSVAADYLANSSDPETALEELLALKNRPTPEAGIDALYNHILVAAEYDHNFDQEVYREVMQIILGATNPLTVEEINNRAGVDASTLIASLRPVLTLGPGDVGDVVRFVHQSFRQYIRDPNKCDAKFLIPQDSPLLGSINMPGSPRINRRRGTRRQGSFEGAVYPNFPLPRLAIIARYPHAQDAAQDVSAQIDDQSVSFHPVARGGFGDVWHALHRDGRELAIKSLRIGVLEIPSTLRRYSTPRRPTNDTRRRLERGFVRELLTWSKLRHSNVLELLGICVISGEIGMVSEWMHNGNVVEYVLDHPEVDRLEPILGIIEGLCYLHSNEVVHGDLKGVNVLVAADGTVKLIDFGLTVTKRSINVSATTPAARVLGTLRWMAPELLEEADGPDTTVTYESDVYALGMTILEILTGCPPFAEITIEVRVIRVVTGGQLPERPSVEKAPQLGDSLWVLVNECWAQDRSARPTASQVLKRVEMIQGIDARPGRQLASNLRELMKQVDIRAGTERERDKASESQVSVRDIFARARTAIPTPSIASSSSRVTRPRQASFNSDVSAPSDQLDDDGSTIDTPIARIPPAAASLHALRARLESASDATSDLTGWDRSARSLMTTRGQASSSRLDVYEGSNLLDEDLGDVPALTVSHVDDTLRFQPSVGNSSRTPIAPRQRPNAIPKGPSLQSASIADRLAGIPDDGLDFDDTDREDFDRNRMDDDSDDLLHQENDLLRSASPPPPDSPQKQSPASRQPRQSASTRPISGSWENVLPEGSVMSLPNVEERSRKPAGPALGSSSGSGSGSGSRLMQAIQDEEDSYQRNQQEKTQQDDINNDSTDQSKDTTARSASTVVKSRLSTAPRTRLPLAKSSVSTGPQSHPPNKPGISEITFPQPSSPAGSPTKREPPRPDGRLGAPEPSHIPRPTSPSPGRPPSRLEAPLPPESPERLRSRVGSAIPVTPSRIPRVSMHSSHPSWDGSPGDGSPSRLTRSSISFGANPTSTTPARASSSMGMNAPATTPNRRGTPGRPTSSLGVRESPLETDIDRERAWGKPLPKLTHANLRMRHDQMDTVQSFLSGLSPDRPGSVVGGPRPTTPSFVGYSRKGTSEVSSSQGSAGSDEDTAARRARKLSIASAQGTKSGRELRGSSLTSPTASSLARSNAPGLARHSSLKTPSKGAAKMRHSLSFTGSPSASSMAGSERGAASPINSPRKLMTRHSAEVVSSKEYEHIRERDWGRPMGSRAIGVANVRPRVGSGGSPNIGGRRRVASGGSVEGSESPIPRTRTTSSVRPRPHTVHMSYSTPNLEDLSGRRAPLEGGEELLERDDEEASATNESVLEWRRHQAAVDALEEETEVEDRPESPSPPSPSRSIPLPPSPPPHIPRVKVQPPAPAQAPTDASVSLFRDVGAGKVPEAESTTRGESASRATEPEPTHPESPKHPTFAQPDSPTISFMDTLPPLPEPPSDEEMSVVIPPIRPTVNTRLNRLAREPSPGSGGSGSEKTPRASTLALRTPTPPDPESAKPSGELKLPGLEPAAGTVTAVVPDRLEVPRPHRVRSRSNTLGTTLPRIEVNMGVSRDEIDSAATPVATRWMAASREQRGDKIGDVRGPGESVRGDARGALPLGTVAPVRRPSPLASTSPPPVTAQPQATAPLPLQRQNSEPQMPAMMSQKGKEILQRMQQEAATLARDLEIESRQPVPQGDEVQAETEQIVKLSTAARAERERLEKLRNTRNSKDKVVTVEVPVRRRSFSWILFSFLLTALCAWLALYCSALSHHATNVYLDPLYPVLYGDMNPLRHARTVDSFPSSWNVYLVSKPGIQQWLTTSISPLSHKLWAIPNQTIQHLMSNWPPS</sequence>
<feature type="region of interest" description="Disordered" evidence="3">
    <location>
        <begin position="1376"/>
        <end position="1531"/>
    </location>
</feature>
<dbReference type="GO" id="GO:0005524">
    <property type="term" value="F:ATP binding"/>
    <property type="evidence" value="ECO:0007669"/>
    <property type="project" value="InterPro"/>
</dbReference>
<feature type="compositionally biased region" description="Basic and acidic residues" evidence="3">
    <location>
        <begin position="1520"/>
        <end position="1531"/>
    </location>
</feature>
<dbReference type="PROSITE" id="PS50011">
    <property type="entry name" value="PROTEIN_KINASE_DOM"/>
    <property type="match status" value="1"/>
</dbReference>
<feature type="compositionally biased region" description="Polar residues" evidence="3">
    <location>
        <begin position="1194"/>
        <end position="1203"/>
    </location>
</feature>
<feature type="domain" description="Protein kinase" evidence="5">
    <location>
        <begin position="507"/>
        <end position="790"/>
    </location>
</feature>
<evidence type="ECO:0000313" key="7">
    <source>
        <dbReference type="Proteomes" id="UP000383932"/>
    </source>
</evidence>
<dbReference type="InterPro" id="IPR027417">
    <property type="entry name" value="P-loop_NTPase"/>
</dbReference>
<feature type="compositionally biased region" description="Low complexity" evidence="3">
    <location>
        <begin position="1450"/>
        <end position="1463"/>
    </location>
</feature>
<accession>A0A5N5QMY7</accession>
<feature type="compositionally biased region" description="Polar residues" evidence="3">
    <location>
        <begin position="1150"/>
        <end position="1165"/>
    </location>
</feature>
<evidence type="ECO:0000256" key="1">
    <source>
        <dbReference type="ARBA" id="ARBA00022737"/>
    </source>
</evidence>
<feature type="compositionally biased region" description="Basic and acidic residues" evidence="3">
    <location>
        <begin position="1206"/>
        <end position="1215"/>
    </location>
</feature>
<comment type="caution">
    <text evidence="6">The sequence shown here is derived from an EMBL/GenBank/DDBJ whole genome shotgun (WGS) entry which is preliminary data.</text>
</comment>
<keyword evidence="2" id="KW-0175">Coiled coil</keyword>
<feature type="compositionally biased region" description="Low complexity" evidence="3">
    <location>
        <begin position="1948"/>
        <end position="1959"/>
    </location>
</feature>
<dbReference type="EMBL" id="SSOP01000044">
    <property type="protein sequence ID" value="KAB5593152.1"/>
    <property type="molecule type" value="Genomic_DNA"/>
</dbReference>
<feature type="compositionally biased region" description="Polar residues" evidence="3">
    <location>
        <begin position="1488"/>
        <end position="1500"/>
    </location>
</feature>
<feature type="compositionally biased region" description="Acidic residues" evidence="3">
    <location>
        <begin position="1006"/>
        <end position="1016"/>
    </location>
</feature>